<sequence length="33" mass="3473">MLRPGLGYEAVNTFITVCEKALGTAPTQCFALG</sequence>
<accession>A0A212S8T7</accession>
<keyword evidence="2" id="KW-1185">Reference proteome</keyword>
<evidence type="ECO:0000313" key="2">
    <source>
        <dbReference type="Proteomes" id="UP000198418"/>
    </source>
</evidence>
<gene>
    <name evidence="1" type="ORF">SAMN06265338_11655</name>
</gene>
<reference evidence="2" key="1">
    <citation type="submission" date="2017-06" db="EMBL/GenBank/DDBJ databases">
        <authorList>
            <person name="Varghese N."/>
            <person name="Submissions S."/>
        </authorList>
    </citation>
    <scope>NUCLEOTIDE SEQUENCE [LARGE SCALE GENOMIC DNA]</scope>
    <source>
        <strain evidence="2">DSM 137</strain>
    </source>
</reference>
<name>A0A212S8T7_RHOAC</name>
<protein>
    <submittedName>
        <fullName evidence="1">Uncharacterized protein</fullName>
    </submittedName>
</protein>
<dbReference type="Proteomes" id="UP000198418">
    <property type="component" value="Unassembled WGS sequence"/>
</dbReference>
<proteinExistence type="predicted"/>
<organism evidence="1 2">
    <name type="scientific">Rhodoblastus acidophilus</name>
    <name type="common">Rhodopseudomonas acidophila</name>
    <dbReference type="NCBI Taxonomy" id="1074"/>
    <lineage>
        <taxon>Bacteria</taxon>
        <taxon>Pseudomonadati</taxon>
        <taxon>Pseudomonadota</taxon>
        <taxon>Alphaproteobacteria</taxon>
        <taxon>Hyphomicrobiales</taxon>
        <taxon>Rhodoblastaceae</taxon>
        <taxon>Rhodoblastus</taxon>
    </lineage>
</organism>
<evidence type="ECO:0000313" key="1">
    <source>
        <dbReference type="EMBL" id="SNB81783.1"/>
    </source>
</evidence>
<dbReference type="EMBL" id="FYDG01000016">
    <property type="protein sequence ID" value="SNB81783.1"/>
    <property type="molecule type" value="Genomic_DNA"/>
</dbReference>
<dbReference type="AlphaFoldDB" id="A0A212S8T7"/>